<evidence type="ECO:0000313" key="3">
    <source>
        <dbReference type="Proteomes" id="UP000294933"/>
    </source>
</evidence>
<evidence type="ECO:0000256" key="1">
    <source>
        <dbReference type="SAM" id="MobiDB-lite"/>
    </source>
</evidence>
<keyword evidence="3" id="KW-1185">Reference proteome</keyword>
<protein>
    <submittedName>
        <fullName evidence="2">Uncharacterized protein</fullName>
    </submittedName>
</protein>
<organism evidence="2 3">
    <name type="scientific">Rickenella mellea</name>
    <dbReference type="NCBI Taxonomy" id="50990"/>
    <lineage>
        <taxon>Eukaryota</taxon>
        <taxon>Fungi</taxon>
        <taxon>Dikarya</taxon>
        <taxon>Basidiomycota</taxon>
        <taxon>Agaricomycotina</taxon>
        <taxon>Agaricomycetes</taxon>
        <taxon>Hymenochaetales</taxon>
        <taxon>Rickenellaceae</taxon>
        <taxon>Rickenella</taxon>
    </lineage>
</organism>
<dbReference type="EMBL" id="ML170332">
    <property type="protein sequence ID" value="TDL14495.1"/>
    <property type="molecule type" value="Genomic_DNA"/>
</dbReference>
<feature type="region of interest" description="Disordered" evidence="1">
    <location>
        <begin position="1"/>
        <end position="22"/>
    </location>
</feature>
<gene>
    <name evidence="2" type="ORF">BD410DRAFT_845977</name>
</gene>
<name>A0A4Y7PGS5_9AGAM</name>
<dbReference type="AlphaFoldDB" id="A0A4Y7PGS5"/>
<feature type="compositionally biased region" description="Polar residues" evidence="1">
    <location>
        <begin position="1"/>
        <end position="11"/>
    </location>
</feature>
<evidence type="ECO:0000313" key="2">
    <source>
        <dbReference type="EMBL" id="TDL14495.1"/>
    </source>
</evidence>
<accession>A0A4Y7PGS5</accession>
<dbReference type="VEuPathDB" id="FungiDB:BD410DRAFT_845977"/>
<dbReference type="Proteomes" id="UP000294933">
    <property type="component" value="Unassembled WGS sequence"/>
</dbReference>
<sequence>MDTTATRSILTPITRPPRAAKKQVHFAPPPYEVCLYHPEPPVPVEQDLPPLEPFESSSRRSLMFRLRHREAILEEMGEEVTAIGGNVLIEGIGVGTPTRHLAIIHKSHLVEVQPWDSEETVLVLLKKLKHEHENSWWYWCQKVWSGFVWTWVRKLPLVKAPGR</sequence>
<proteinExistence type="predicted"/>
<reference evidence="2 3" key="1">
    <citation type="submission" date="2018-06" db="EMBL/GenBank/DDBJ databases">
        <title>A transcriptomic atlas of mushroom development highlights an independent origin of complex multicellularity.</title>
        <authorList>
            <consortium name="DOE Joint Genome Institute"/>
            <person name="Krizsan K."/>
            <person name="Almasi E."/>
            <person name="Merenyi Z."/>
            <person name="Sahu N."/>
            <person name="Viragh M."/>
            <person name="Koszo T."/>
            <person name="Mondo S."/>
            <person name="Kiss B."/>
            <person name="Balint B."/>
            <person name="Kues U."/>
            <person name="Barry K."/>
            <person name="Hegedus J.C."/>
            <person name="Henrissat B."/>
            <person name="Johnson J."/>
            <person name="Lipzen A."/>
            <person name="Ohm R."/>
            <person name="Nagy I."/>
            <person name="Pangilinan J."/>
            <person name="Yan J."/>
            <person name="Xiong Y."/>
            <person name="Grigoriev I.V."/>
            <person name="Hibbett D.S."/>
            <person name="Nagy L.G."/>
        </authorList>
    </citation>
    <scope>NUCLEOTIDE SEQUENCE [LARGE SCALE GENOMIC DNA]</scope>
    <source>
        <strain evidence="2 3">SZMC22713</strain>
    </source>
</reference>